<feature type="compositionally biased region" description="Basic and acidic residues" evidence="1">
    <location>
        <begin position="173"/>
        <end position="184"/>
    </location>
</feature>
<dbReference type="EMBL" id="JAFJYH010000176">
    <property type="protein sequence ID" value="KAG4416747.1"/>
    <property type="molecule type" value="Genomic_DNA"/>
</dbReference>
<evidence type="ECO:0000313" key="2">
    <source>
        <dbReference type="EMBL" id="KAG4416747.1"/>
    </source>
</evidence>
<dbReference type="OrthoDB" id="3557310at2759"/>
<proteinExistence type="predicted"/>
<gene>
    <name evidence="2" type="ORF">IFR04_010149</name>
</gene>
<feature type="non-terminal residue" evidence="2">
    <location>
        <position position="340"/>
    </location>
</feature>
<name>A0A8H7TCQ3_9HELO</name>
<feature type="compositionally biased region" description="Low complexity" evidence="1">
    <location>
        <begin position="200"/>
        <end position="217"/>
    </location>
</feature>
<feature type="region of interest" description="Disordered" evidence="1">
    <location>
        <begin position="1"/>
        <end position="26"/>
    </location>
</feature>
<sequence length="340" mass="38255">MKNIKSRRNSSNSSSSSDAKYTRMKQATRTAIKKFGPFLLTGLAAVAEHHWLKKDDSDEEYSRRGHSKEGRKEVRSDFPGEEEAEVRQLREEVTKLRDDLKRSDQHAERNRDIASGKRKSQTVPNSPRPPSLVRDSRALHTEDFRNHGEEGFVRMPFAPTPPLSFPAPFEQGRFGDREGEKEINVPRPQQRYDPPRWRGSSSSPSSSSSSGSSNSLSRTRDGERERGFVRARSYSRHHPHRRHFSIPRRIPQHPQLDVKKEESVIHAGKVAAVAGLVEALHVDDGEGQWIGRKGLRVGTTAAASFGATLGREREIEGGLGRRRDGMRMREVVVDVGTGVL</sequence>
<evidence type="ECO:0000256" key="1">
    <source>
        <dbReference type="SAM" id="MobiDB-lite"/>
    </source>
</evidence>
<keyword evidence="3" id="KW-1185">Reference proteome</keyword>
<dbReference type="AlphaFoldDB" id="A0A8H7TCQ3"/>
<feature type="region of interest" description="Disordered" evidence="1">
    <location>
        <begin position="51"/>
        <end position="137"/>
    </location>
</feature>
<feature type="compositionally biased region" description="Basic and acidic residues" evidence="1">
    <location>
        <begin position="51"/>
        <end position="78"/>
    </location>
</feature>
<accession>A0A8H7TCQ3</accession>
<reference evidence="2" key="1">
    <citation type="submission" date="2021-02" db="EMBL/GenBank/DDBJ databases">
        <title>Genome sequence Cadophora malorum strain M34.</title>
        <authorList>
            <person name="Stefanovic E."/>
            <person name="Vu D."/>
            <person name="Scully C."/>
            <person name="Dijksterhuis J."/>
            <person name="Roader J."/>
            <person name="Houbraken J."/>
        </authorList>
    </citation>
    <scope>NUCLEOTIDE SEQUENCE</scope>
    <source>
        <strain evidence="2">M34</strain>
    </source>
</reference>
<organism evidence="2 3">
    <name type="scientific">Cadophora malorum</name>
    <dbReference type="NCBI Taxonomy" id="108018"/>
    <lineage>
        <taxon>Eukaryota</taxon>
        <taxon>Fungi</taxon>
        <taxon>Dikarya</taxon>
        <taxon>Ascomycota</taxon>
        <taxon>Pezizomycotina</taxon>
        <taxon>Leotiomycetes</taxon>
        <taxon>Helotiales</taxon>
        <taxon>Ploettnerulaceae</taxon>
        <taxon>Cadophora</taxon>
    </lineage>
</organism>
<feature type="compositionally biased region" description="Basic residues" evidence="1">
    <location>
        <begin position="233"/>
        <end position="244"/>
    </location>
</feature>
<comment type="caution">
    <text evidence="2">The sequence shown here is derived from an EMBL/GenBank/DDBJ whole genome shotgun (WGS) entry which is preliminary data.</text>
</comment>
<feature type="region of interest" description="Disordered" evidence="1">
    <location>
        <begin position="150"/>
        <end position="244"/>
    </location>
</feature>
<dbReference type="Proteomes" id="UP000664132">
    <property type="component" value="Unassembled WGS sequence"/>
</dbReference>
<feature type="compositionally biased region" description="Basic and acidic residues" evidence="1">
    <location>
        <begin position="85"/>
        <end position="115"/>
    </location>
</feature>
<feature type="compositionally biased region" description="Basic and acidic residues" evidence="1">
    <location>
        <begin position="218"/>
        <end position="228"/>
    </location>
</feature>
<protein>
    <submittedName>
        <fullName evidence="2">Uncharacterized protein</fullName>
    </submittedName>
</protein>
<evidence type="ECO:0000313" key="3">
    <source>
        <dbReference type="Proteomes" id="UP000664132"/>
    </source>
</evidence>